<evidence type="ECO:0000256" key="2">
    <source>
        <dbReference type="ARBA" id="ARBA00022801"/>
    </source>
</evidence>
<keyword evidence="1 5" id="KW-0547">Nucleotide-binding</keyword>
<dbReference type="PANTHER" id="PTHR11070:SF63">
    <property type="entry name" value="DNA HELICASE IV"/>
    <property type="match status" value="1"/>
</dbReference>
<evidence type="ECO:0000313" key="8">
    <source>
        <dbReference type="Proteomes" id="UP001210538"/>
    </source>
</evidence>
<evidence type="ECO:0000256" key="5">
    <source>
        <dbReference type="PROSITE-ProRule" id="PRU00560"/>
    </source>
</evidence>
<evidence type="ECO:0000256" key="4">
    <source>
        <dbReference type="ARBA" id="ARBA00022840"/>
    </source>
</evidence>
<accession>A0AAX3LFA5</accession>
<protein>
    <submittedName>
        <fullName evidence="7">UvrD-helicase domain-containing protein</fullName>
    </submittedName>
</protein>
<dbReference type="GO" id="GO:0016787">
    <property type="term" value="F:hydrolase activity"/>
    <property type="evidence" value="ECO:0007669"/>
    <property type="project" value="UniProtKB-UniRule"/>
</dbReference>
<evidence type="ECO:0000256" key="3">
    <source>
        <dbReference type="ARBA" id="ARBA00022806"/>
    </source>
</evidence>
<organism evidence="7 8">
    <name type="scientific">Enterobacter ludwigii</name>
    <dbReference type="NCBI Taxonomy" id="299767"/>
    <lineage>
        <taxon>Bacteria</taxon>
        <taxon>Pseudomonadati</taxon>
        <taxon>Pseudomonadota</taxon>
        <taxon>Gammaproteobacteria</taxon>
        <taxon>Enterobacterales</taxon>
        <taxon>Enterobacteriaceae</taxon>
        <taxon>Enterobacter</taxon>
        <taxon>Enterobacter cloacae complex</taxon>
    </lineage>
</organism>
<gene>
    <name evidence="7" type="ORF">PHA72_07175</name>
</gene>
<dbReference type="RefSeq" id="WP_085396615.1">
    <property type="nucleotide sequence ID" value="NZ_CP116347.1"/>
</dbReference>
<dbReference type="GO" id="GO:0000725">
    <property type="term" value="P:recombinational repair"/>
    <property type="evidence" value="ECO:0007669"/>
    <property type="project" value="TreeGrafter"/>
</dbReference>
<dbReference type="Gene3D" id="3.40.50.300">
    <property type="entry name" value="P-loop containing nucleotide triphosphate hydrolases"/>
    <property type="match status" value="3"/>
</dbReference>
<dbReference type="EMBL" id="CP116347">
    <property type="protein sequence ID" value="WCE14643.1"/>
    <property type="molecule type" value="Genomic_DNA"/>
</dbReference>
<dbReference type="Pfam" id="PF00580">
    <property type="entry name" value="UvrD-helicase"/>
    <property type="match status" value="2"/>
</dbReference>
<sequence>MPGYLKKIAAWLLRAELEKIRIDEHESGRIKGYEEGHTRGLREGRELGLEEGKNLFVIQGVRESGVFPDIDNSVYGPERFPVSATLAGRMEDAVATAVSAGIVSAPTASQWKMILSDHPSTCVVAGAGSGKSTTLVLRVVFMHCYLNIPLNEITVISFTRDSCKELRAKIYHVLKFWRDDLTKERVFGLVRTFHSALSAFSHDLLAGKTWFDTLKDNDEVLLSEDDDIDNPFSSGKMSVKQKMLLNEAYVSLFNDNQRFRKEIIELMKLAALSAPVQDDSDLKKAALRNAGKRDLELAMRLNEVWAEKGLWPIAGVVREPVKCFTTEGHVFYANGLIESTGQPVFLSSTIDNEYFFDKSESFCYRGYNGKEEQFPILSCLSLRNKIMAWRCDKPFIFIDSSSKLRLLRFLARQENEDSVTEVPFFDVKLAGELTETDIVELMYQQASFIESMGMEVSFAIKNIRNFKRKGLEYHFCCAIIMFWNYFENMIIERGYITFNRAFLIFSDSDFLRNHRDKLRHKYIPLRHLLIDEFQDISPQIAMWIKAVQQELAQQEREPSIMAIGDDWQSIYAWRGSSPEIFMKFSHFFPTHESLSKNKNIHMMENFRSDGQIIHDAELLMKNVHSKIDKMAIPCRKPDGDESGVEFIDYDPADERWVKDAVNLIRKQIALVSEQQKSDKNKVIVLSRTNITLKKIKAAGRFGRNVAFHTIHTAKGLQGEVAVIFEDSRSLQGNTFRNRIYEIVEYFSSTYDDAMEDEALRLAYVAVTRGVKRVYWCAPKNSKGAYNILKTACLRERKNSVTVPSEIML</sequence>
<keyword evidence="2 5" id="KW-0378">Hydrolase</keyword>
<dbReference type="GO" id="GO:0043138">
    <property type="term" value="F:3'-5' DNA helicase activity"/>
    <property type="evidence" value="ECO:0007669"/>
    <property type="project" value="TreeGrafter"/>
</dbReference>
<dbReference type="PANTHER" id="PTHR11070">
    <property type="entry name" value="UVRD / RECB / PCRA DNA HELICASE FAMILY MEMBER"/>
    <property type="match status" value="1"/>
</dbReference>
<keyword evidence="4 5" id="KW-0067">ATP-binding</keyword>
<dbReference type="InterPro" id="IPR014016">
    <property type="entry name" value="UvrD-like_ATP-bd"/>
</dbReference>
<evidence type="ECO:0000313" key="7">
    <source>
        <dbReference type="EMBL" id="WCE14643.1"/>
    </source>
</evidence>
<evidence type="ECO:0000256" key="1">
    <source>
        <dbReference type="ARBA" id="ARBA00022741"/>
    </source>
</evidence>
<dbReference type="GO" id="GO:0003677">
    <property type="term" value="F:DNA binding"/>
    <property type="evidence" value="ECO:0007669"/>
    <property type="project" value="InterPro"/>
</dbReference>
<dbReference type="Proteomes" id="UP001210538">
    <property type="component" value="Chromosome"/>
</dbReference>
<dbReference type="AlphaFoldDB" id="A0AAX3LFA5"/>
<dbReference type="GO" id="GO:0005524">
    <property type="term" value="F:ATP binding"/>
    <property type="evidence" value="ECO:0007669"/>
    <property type="project" value="UniProtKB-UniRule"/>
</dbReference>
<feature type="binding site" evidence="5">
    <location>
        <begin position="125"/>
        <end position="132"/>
    </location>
    <ligand>
        <name>ATP</name>
        <dbReference type="ChEBI" id="CHEBI:30616"/>
    </ligand>
</feature>
<dbReference type="InterPro" id="IPR027417">
    <property type="entry name" value="P-loop_NTPase"/>
</dbReference>
<dbReference type="PROSITE" id="PS51198">
    <property type="entry name" value="UVRD_HELICASE_ATP_BIND"/>
    <property type="match status" value="1"/>
</dbReference>
<feature type="domain" description="UvrD-like helicase ATP-binding" evidence="6">
    <location>
        <begin position="104"/>
        <end position="609"/>
    </location>
</feature>
<evidence type="ECO:0000259" key="6">
    <source>
        <dbReference type="PROSITE" id="PS51198"/>
    </source>
</evidence>
<keyword evidence="8" id="KW-1185">Reference proteome</keyword>
<name>A0AAX3LFA5_9ENTR</name>
<keyword evidence="3 5" id="KW-0347">Helicase</keyword>
<dbReference type="SUPFAM" id="SSF52540">
    <property type="entry name" value="P-loop containing nucleoside triphosphate hydrolases"/>
    <property type="match status" value="1"/>
</dbReference>
<dbReference type="InterPro" id="IPR000212">
    <property type="entry name" value="DNA_helicase_UvrD/REP"/>
</dbReference>
<proteinExistence type="predicted"/>
<reference evidence="7 8" key="1">
    <citation type="submission" date="2023-01" db="EMBL/GenBank/DDBJ databases">
        <title>Genome sequence resource and annotation of Enterobacter ludwigii, an economically important pathogen of seedling wilt with strawberry.</title>
        <authorList>
            <person name="Xie Y."/>
        </authorList>
    </citation>
    <scope>NUCLEOTIDE SEQUENCE [LARGE SCALE GENOMIC DNA]</scope>
    <source>
        <strain evidence="7 8">CM-TZ4</strain>
    </source>
</reference>